<dbReference type="OrthoDB" id="886256at2"/>
<dbReference type="AlphaFoldDB" id="A0A431TWW2"/>
<dbReference type="Proteomes" id="UP000282184">
    <property type="component" value="Unassembled WGS sequence"/>
</dbReference>
<dbReference type="EMBL" id="RXOF01000016">
    <property type="protein sequence ID" value="RTQ46239.1"/>
    <property type="molecule type" value="Genomic_DNA"/>
</dbReference>
<comment type="caution">
    <text evidence="1">The sequence shown here is derived from an EMBL/GenBank/DDBJ whole genome shotgun (WGS) entry which is preliminary data.</text>
</comment>
<evidence type="ECO:0000313" key="2">
    <source>
        <dbReference type="Proteomes" id="UP000282184"/>
    </source>
</evidence>
<keyword evidence="2" id="KW-1185">Reference proteome</keyword>
<proteinExistence type="predicted"/>
<organism evidence="1 2">
    <name type="scientific">Hymenobacter gummosus</name>
    <dbReference type="NCBI Taxonomy" id="1776032"/>
    <lineage>
        <taxon>Bacteria</taxon>
        <taxon>Pseudomonadati</taxon>
        <taxon>Bacteroidota</taxon>
        <taxon>Cytophagia</taxon>
        <taxon>Cytophagales</taxon>
        <taxon>Hymenobacteraceae</taxon>
        <taxon>Hymenobacter</taxon>
    </lineage>
</organism>
<dbReference type="RefSeq" id="WP_126695403.1">
    <property type="nucleotide sequence ID" value="NZ_RXOF01000016.1"/>
</dbReference>
<protein>
    <submittedName>
        <fullName evidence="1">Uncharacterized protein</fullName>
    </submittedName>
</protein>
<sequence length="97" mass="10591">MTNVTLVAEVTFHPDSWLRFPLSQPLRLSLWPAANPVSAPAEFRILAPLRAGAAYTLRIDTLLLPGLEALMQPGAAIRFGMPPTRIAGAGRILRLEF</sequence>
<reference evidence="1 2" key="1">
    <citation type="submission" date="2018-12" db="EMBL/GenBank/DDBJ databases">
        <title>Hymenobacter gummosus sp. nov., isolated from a spring.</title>
        <authorList>
            <person name="Nie L."/>
        </authorList>
    </citation>
    <scope>NUCLEOTIDE SEQUENCE [LARGE SCALE GENOMIC DNA]</scope>
    <source>
        <strain evidence="1 2">KCTC 52166</strain>
    </source>
</reference>
<name>A0A431TWW2_9BACT</name>
<gene>
    <name evidence="1" type="ORF">EJV47_22175</name>
</gene>
<evidence type="ECO:0000313" key="1">
    <source>
        <dbReference type="EMBL" id="RTQ46239.1"/>
    </source>
</evidence>
<accession>A0A431TWW2</accession>